<reference evidence="1" key="3">
    <citation type="submission" date="2025-08" db="UniProtKB">
        <authorList>
            <consortium name="Ensembl"/>
        </authorList>
    </citation>
    <scope>IDENTIFICATION</scope>
</reference>
<sequence length="61" mass="6690">MLLIGIWISLTKKPINPIIANPIAVATAIFWNSFLSGFVHLFTSRIESFANCFPGSTHAIT</sequence>
<proteinExistence type="predicted"/>
<dbReference type="Ensembl" id="ENSCINT00000033979.1">
    <property type="protein sequence ID" value="ENSCINP00000036497.1"/>
    <property type="gene ID" value="ENSCING00000018035.1"/>
</dbReference>
<protein>
    <submittedName>
        <fullName evidence="1">Uncharacterized protein</fullName>
    </submittedName>
</protein>
<reference evidence="1" key="4">
    <citation type="submission" date="2025-09" db="UniProtKB">
        <authorList>
            <consortium name="Ensembl"/>
        </authorList>
    </citation>
    <scope>IDENTIFICATION</scope>
</reference>
<dbReference type="InParanoid" id="H2Y3L2"/>
<evidence type="ECO:0000313" key="2">
    <source>
        <dbReference type="Proteomes" id="UP000008144"/>
    </source>
</evidence>
<dbReference type="Proteomes" id="UP000008144">
    <property type="component" value="Chromosome 11"/>
</dbReference>
<dbReference type="AlphaFoldDB" id="H2Y3L2"/>
<dbReference type="HOGENOM" id="CLU_2921897_0_0_1"/>
<reference evidence="1" key="2">
    <citation type="journal article" date="2008" name="Genome Biol.">
        <title>Improved genome assembly and evidence-based global gene model set for the chordate Ciona intestinalis: new insight into intron and operon populations.</title>
        <authorList>
            <person name="Satou Y."/>
            <person name="Mineta K."/>
            <person name="Ogasawara M."/>
            <person name="Sasakura Y."/>
            <person name="Shoguchi E."/>
            <person name="Ueno K."/>
            <person name="Yamada L."/>
            <person name="Matsumoto J."/>
            <person name="Wasserscheid J."/>
            <person name="Dewar K."/>
            <person name="Wiley G.B."/>
            <person name="Macmil S.L."/>
            <person name="Roe B.A."/>
            <person name="Zeller R.W."/>
            <person name="Hastings K.E."/>
            <person name="Lemaire P."/>
            <person name="Lindquist E."/>
            <person name="Endo T."/>
            <person name="Hotta K."/>
            <person name="Inaba K."/>
        </authorList>
    </citation>
    <scope>NUCLEOTIDE SEQUENCE [LARGE SCALE GENOMIC DNA]</scope>
    <source>
        <strain evidence="1">wild type</strain>
    </source>
</reference>
<accession>H2Y3L2</accession>
<evidence type="ECO:0000313" key="1">
    <source>
        <dbReference type="Ensembl" id="ENSCINP00000036497.1"/>
    </source>
</evidence>
<dbReference type="EMBL" id="EAAA01000829">
    <property type="status" value="NOT_ANNOTATED_CDS"/>
    <property type="molecule type" value="Genomic_DNA"/>
</dbReference>
<keyword evidence="2" id="KW-1185">Reference proteome</keyword>
<reference evidence="2" key="1">
    <citation type="journal article" date="2002" name="Science">
        <title>The draft genome of Ciona intestinalis: insights into chordate and vertebrate origins.</title>
        <authorList>
            <person name="Dehal P."/>
            <person name="Satou Y."/>
            <person name="Campbell R.K."/>
            <person name="Chapman J."/>
            <person name="Degnan B."/>
            <person name="De Tomaso A."/>
            <person name="Davidson B."/>
            <person name="Di Gregorio A."/>
            <person name="Gelpke M."/>
            <person name="Goodstein D.M."/>
            <person name="Harafuji N."/>
            <person name="Hastings K.E."/>
            <person name="Ho I."/>
            <person name="Hotta K."/>
            <person name="Huang W."/>
            <person name="Kawashima T."/>
            <person name="Lemaire P."/>
            <person name="Martinez D."/>
            <person name="Meinertzhagen I.A."/>
            <person name="Necula S."/>
            <person name="Nonaka M."/>
            <person name="Putnam N."/>
            <person name="Rash S."/>
            <person name="Saiga H."/>
            <person name="Satake M."/>
            <person name="Terry A."/>
            <person name="Yamada L."/>
            <person name="Wang H.G."/>
            <person name="Awazu S."/>
            <person name="Azumi K."/>
            <person name="Boore J."/>
            <person name="Branno M."/>
            <person name="Chin-Bow S."/>
            <person name="DeSantis R."/>
            <person name="Doyle S."/>
            <person name="Francino P."/>
            <person name="Keys D.N."/>
            <person name="Haga S."/>
            <person name="Hayashi H."/>
            <person name="Hino K."/>
            <person name="Imai K.S."/>
            <person name="Inaba K."/>
            <person name="Kano S."/>
            <person name="Kobayashi K."/>
            <person name="Kobayashi M."/>
            <person name="Lee B.I."/>
            <person name="Makabe K.W."/>
            <person name="Manohar C."/>
            <person name="Matassi G."/>
            <person name="Medina M."/>
            <person name="Mochizuki Y."/>
            <person name="Mount S."/>
            <person name="Morishita T."/>
            <person name="Miura S."/>
            <person name="Nakayama A."/>
            <person name="Nishizaka S."/>
            <person name="Nomoto H."/>
            <person name="Ohta F."/>
            <person name="Oishi K."/>
            <person name="Rigoutsos I."/>
            <person name="Sano M."/>
            <person name="Sasaki A."/>
            <person name="Sasakura Y."/>
            <person name="Shoguchi E."/>
            <person name="Shin-i T."/>
            <person name="Spagnuolo A."/>
            <person name="Stainier D."/>
            <person name="Suzuki M.M."/>
            <person name="Tassy O."/>
            <person name="Takatori N."/>
            <person name="Tokuoka M."/>
            <person name="Yagi K."/>
            <person name="Yoshizaki F."/>
            <person name="Wada S."/>
            <person name="Zhang C."/>
            <person name="Hyatt P.D."/>
            <person name="Larimer F."/>
            <person name="Detter C."/>
            <person name="Doggett N."/>
            <person name="Glavina T."/>
            <person name="Hawkins T."/>
            <person name="Richardson P."/>
            <person name="Lucas S."/>
            <person name="Kohara Y."/>
            <person name="Levine M."/>
            <person name="Satoh N."/>
            <person name="Rokhsar D.S."/>
        </authorList>
    </citation>
    <scope>NUCLEOTIDE SEQUENCE [LARGE SCALE GENOMIC DNA]</scope>
</reference>
<organism evidence="1 2">
    <name type="scientific">Ciona intestinalis</name>
    <name type="common">Transparent sea squirt</name>
    <name type="synonym">Ascidia intestinalis</name>
    <dbReference type="NCBI Taxonomy" id="7719"/>
    <lineage>
        <taxon>Eukaryota</taxon>
        <taxon>Metazoa</taxon>
        <taxon>Chordata</taxon>
        <taxon>Tunicata</taxon>
        <taxon>Ascidiacea</taxon>
        <taxon>Phlebobranchia</taxon>
        <taxon>Cionidae</taxon>
        <taxon>Ciona</taxon>
    </lineage>
</organism>
<name>H2Y3L2_CIOIN</name>